<dbReference type="PANTHER" id="PTHR43303:SF4">
    <property type="entry name" value="NADPH DEHYDROGENASE C23G7.10C-RELATED"/>
    <property type="match status" value="1"/>
</dbReference>
<dbReference type="GO" id="GO:0010181">
    <property type="term" value="F:FMN binding"/>
    <property type="evidence" value="ECO:0007669"/>
    <property type="project" value="InterPro"/>
</dbReference>
<name>A0A542ZWR5_RARFA</name>
<dbReference type="Pfam" id="PF00724">
    <property type="entry name" value="Oxidored_FMN"/>
    <property type="match status" value="1"/>
</dbReference>
<keyword evidence="3" id="KW-0288">FMN</keyword>
<dbReference type="InterPro" id="IPR001155">
    <property type="entry name" value="OxRdtase_FMN_N"/>
</dbReference>
<dbReference type="AlphaFoldDB" id="A0A542ZWR5"/>
<evidence type="ECO:0000256" key="2">
    <source>
        <dbReference type="ARBA" id="ARBA00022630"/>
    </source>
</evidence>
<proteinExistence type="predicted"/>
<dbReference type="InterPro" id="IPR013785">
    <property type="entry name" value="Aldolase_TIM"/>
</dbReference>
<dbReference type="InterPro" id="IPR044152">
    <property type="entry name" value="YqjM-like"/>
</dbReference>
<accession>A0A542ZWR5</accession>
<organism evidence="7 8">
    <name type="scientific">Rarobacter faecitabidus</name>
    <dbReference type="NCBI Taxonomy" id="13243"/>
    <lineage>
        <taxon>Bacteria</taxon>
        <taxon>Bacillati</taxon>
        <taxon>Actinomycetota</taxon>
        <taxon>Actinomycetes</taxon>
        <taxon>Micrococcales</taxon>
        <taxon>Rarobacteraceae</taxon>
        <taxon>Rarobacter</taxon>
    </lineage>
</organism>
<comment type="cofactor">
    <cofactor evidence="1">
        <name>FMN</name>
        <dbReference type="ChEBI" id="CHEBI:58210"/>
    </cofactor>
</comment>
<keyword evidence="5" id="KW-0560">Oxidoreductase</keyword>
<keyword evidence="4" id="KW-0521">NADP</keyword>
<comment type="caution">
    <text evidence="7">The sequence shown here is derived from an EMBL/GenBank/DDBJ whole genome shotgun (WGS) entry which is preliminary data.</text>
</comment>
<evidence type="ECO:0000256" key="4">
    <source>
        <dbReference type="ARBA" id="ARBA00022857"/>
    </source>
</evidence>
<dbReference type="SUPFAM" id="SSF51395">
    <property type="entry name" value="FMN-linked oxidoreductases"/>
    <property type="match status" value="1"/>
</dbReference>
<gene>
    <name evidence="7" type="ORF">FB461_1309</name>
</gene>
<sequence>MLFEPLQIRGLSISNRAWMPPMCMYSADPAPGRAGFPTDFHVAHYAARAAGGAGLVTVEATGVSPEGRISPYDLGLWDDAQISSFARLTAGIRAGGAVPAIQLAHAGRKAATDKPWLGGGSVSETDLGWLPIGPSPLAFPGLPVPAELSRDEISAVVAQFAAAARRADAAGFDVVEIHAAHGYLLHSFLSPISNKRADEYGGSLENRARIVLEVAGAVRAVWPESKPLFMRVSATDWIEENPHDSRDAWTVEQTTQLARWVAELGVDLIHVSSGGVDQVPVPNDVDYQTRLAAEIKRDANVLVGAVGRITTPQQAERLLAEGEADAIYVGREMLRTPSWANDAAIELGARPRFIEQYAYTQPSARA</sequence>
<dbReference type="CDD" id="cd02932">
    <property type="entry name" value="OYE_YqiM_FMN"/>
    <property type="match status" value="1"/>
</dbReference>
<evidence type="ECO:0000256" key="1">
    <source>
        <dbReference type="ARBA" id="ARBA00001917"/>
    </source>
</evidence>
<evidence type="ECO:0000256" key="5">
    <source>
        <dbReference type="ARBA" id="ARBA00023002"/>
    </source>
</evidence>
<reference evidence="7 8" key="1">
    <citation type="submission" date="2019-06" db="EMBL/GenBank/DDBJ databases">
        <title>Sequencing the genomes of 1000 actinobacteria strains.</title>
        <authorList>
            <person name="Klenk H.-P."/>
        </authorList>
    </citation>
    <scope>NUCLEOTIDE SEQUENCE [LARGE SCALE GENOMIC DNA]</scope>
    <source>
        <strain evidence="7 8">DSM 4813</strain>
    </source>
</reference>
<evidence type="ECO:0000313" key="8">
    <source>
        <dbReference type="Proteomes" id="UP000315389"/>
    </source>
</evidence>
<feature type="domain" description="NADH:flavin oxidoreductase/NADH oxidase N-terminal" evidence="6">
    <location>
        <begin position="2"/>
        <end position="343"/>
    </location>
</feature>
<dbReference type="GO" id="GO:0003959">
    <property type="term" value="F:NADPH dehydrogenase activity"/>
    <property type="evidence" value="ECO:0007669"/>
    <property type="project" value="InterPro"/>
</dbReference>
<dbReference type="RefSeq" id="WP_142119980.1">
    <property type="nucleotide sequence ID" value="NZ_BAAASV010000001.1"/>
</dbReference>
<evidence type="ECO:0000259" key="6">
    <source>
        <dbReference type="Pfam" id="PF00724"/>
    </source>
</evidence>
<evidence type="ECO:0000256" key="3">
    <source>
        <dbReference type="ARBA" id="ARBA00022643"/>
    </source>
</evidence>
<keyword evidence="8" id="KW-1185">Reference proteome</keyword>
<evidence type="ECO:0000313" key="7">
    <source>
        <dbReference type="EMBL" id="TQL64788.1"/>
    </source>
</evidence>
<dbReference type="OrthoDB" id="3169239at2"/>
<dbReference type="GO" id="GO:0050661">
    <property type="term" value="F:NADP binding"/>
    <property type="evidence" value="ECO:0007669"/>
    <property type="project" value="InterPro"/>
</dbReference>
<dbReference type="EMBL" id="VFOS01000001">
    <property type="protein sequence ID" value="TQL64788.1"/>
    <property type="molecule type" value="Genomic_DNA"/>
</dbReference>
<keyword evidence="2" id="KW-0285">Flavoprotein</keyword>
<dbReference type="Proteomes" id="UP000315389">
    <property type="component" value="Unassembled WGS sequence"/>
</dbReference>
<protein>
    <submittedName>
        <fullName evidence="7">2,4-dienoyl-CoA reductase-like NADH-dependent reductase (Old Yellow Enzyme family)</fullName>
    </submittedName>
</protein>
<dbReference type="PANTHER" id="PTHR43303">
    <property type="entry name" value="NADPH DEHYDROGENASE C23G7.10C-RELATED"/>
    <property type="match status" value="1"/>
</dbReference>
<dbReference type="Gene3D" id="3.20.20.70">
    <property type="entry name" value="Aldolase class I"/>
    <property type="match status" value="1"/>
</dbReference>